<evidence type="ECO:0000313" key="3">
    <source>
        <dbReference type="Proteomes" id="UP000664369"/>
    </source>
</evidence>
<organism evidence="2 3">
    <name type="scientific">Hymenobacter negativus</name>
    <dbReference type="NCBI Taxonomy" id="2795026"/>
    <lineage>
        <taxon>Bacteria</taxon>
        <taxon>Pseudomonadati</taxon>
        <taxon>Bacteroidota</taxon>
        <taxon>Cytophagia</taxon>
        <taxon>Cytophagales</taxon>
        <taxon>Hymenobacteraceae</taxon>
        <taxon>Hymenobacter</taxon>
    </lineage>
</organism>
<proteinExistence type="predicted"/>
<protein>
    <submittedName>
        <fullName evidence="2">Uncharacterized protein</fullName>
    </submittedName>
</protein>
<accession>A0ABS3Q9I7</accession>
<reference evidence="2 3" key="1">
    <citation type="submission" date="2021-03" db="EMBL/GenBank/DDBJ databases">
        <authorList>
            <person name="Kim M.K."/>
        </authorList>
    </citation>
    <scope>NUCLEOTIDE SEQUENCE [LARGE SCALE GENOMIC DNA]</scope>
    <source>
        <strain evidence="2 3">BT442</strain>
    </source>
</reference>
<name>A0ABS3Q9I7_9BACT</name>
<keyword evidence="3" id="KW-1185">Reference proteome</keyword>
<evidence type="ECO:0000313" key="2">
    <source>
        <dbReference type="EMBL" id="MBO2007916.1"/>
    </source>
</evidence>
<comment type="caution">
    <text evidence="2">The sequence shown here is derived from an EMBL/GenBank/DDBJ whole genome shotgun (WGS) entry which is preliminary data.</text>
</comment>
<sequence>MALSVNLLTTTAQCDAIIATLDERLRIITKREGDFDYQRDNATDDATNVSARLVRLTSKITELTSSLATQTPGTDEHRRTDEELTDAQYEQKKRSFRQADREPVYLVLREVDVDDAQGRIARLTTSRTAVVTRRAEL</sequence>
<dbReference type="EMBL" id="JAGETZ010000001">
    <property type="protein sequence ID" value="MBO2007916.1"/>
    <property type="molecule type" value="Genomic_DNA"/>
</dbReference>
<dbReference type="Proteomes" id="UP000664369">
    <property type="component" value="Unassembled WGS sequence"/>
</dbReference>
<dbReference type="RefSeq" id="WP_208173441.1">
    <property type="nucleotide sequence ID" value="NZ_JAGETZ010000001.1"/>
</dbReference>
<gene>
    <name evidence="2" type="ORF">J4E00_02570</name>
</gene>
<feature type="region of interest" description="Disordered" evidence="1">
    <location>
        <begin position="67"/>
        <end position="96"/>
    </location>
</feature>
<evidence type="ECO:0000256" key="1">
    <source>
        <dbReference type="SAM" id="MobiDB-lite"/>
    </source>
</evidence>